<organism evidence="1 2">
    <name type="scientific">Caldifermentibacillus hisashii</name>
    <dbReference type="NCBI Taxonomy" id="996558"/>
    <lineage>
        <taxon>Bacteria</taxon>
        <taxon>Bacillati</taxon>
        <taxon>Bacillota</taxon>
        <taxon>Bacilli</taxon>
        <taxon>Bacillales</taxon>
        <taxon>Bacillaceae</taxon>
        <taxon>Caldifermentibacillus</taxon>
    </lineage>
</organism>
<comment type="caution">
    <text evidence="1">The sequence shown here is derived from an EMBL/GenBank/DDBJ whole genome shotgun (WGS) entry which is preliminary data.</text>
</comment>
<gene>
    <name evidence="1" type="ORF">NST17_20640</name>
</gene>
<dbReference type="Proteomes" id="UP001459714">
    <property type="component" value="Unassembled WGS sequence"/>
</dbReference>
<reference evidence="1 2" key="1">
    <citation type="submission" date="2024-03" db="EMBL/GenBank/DDBJ databases">
        <title>Bacilli Hybrid Assemblies.</title>
        <authorList>
            <person name="Kovac J."/>
        </authorList>
    </citation>
    <scope>NUCLEOTIDE SEQUENCE [LARGE SCALE GENOMIC DNA]</scope>
    <source>
        <strain evidence="1 2">FSL M8-0022</strain>
    </source>
</reference>
<keyword evidence="2" id="KW-1185">Reference proteome</keyword>
<protein>
    <submittedName>
        <fullName evidence="1">Uncharacterized protein</fullName>
    </submittedName>
</protein>
<evidence type="ECO:0000313" key="2">
    <source>
        <dbReference type="Proteomes" id="UP001459714"/>
    </source>
</evidence>
<dbReference type="RefSeq" id="WP_342021174.1">
    <property type="nucleotide sequence ID" value="NZ_JBBYAK010000003.1"/>
</dbReference>
<proteinExistence type="predicted"/>
<evidence type="ECO:0000313" key="1">
    <source>
        <dbReference type="EMBL" id="MEL3959564.1"/>
    </source>
</evidence>
<dbReference type="EMBL" id="JBBYAK010000003">
    <property type="protein sequence ID" value="MEL3959564.1"/>
    <property type="molecule type" value="Genomic_DNA"/>
</dbReference>
<accession>A0ABU9K3E8</accession>
<name>A0ABU9K3E8_9BACI</name>
<sequence length="590" mass="67876">MFVSIYASSVSAAVENKIWLEAHTSPYYDDGTYSGRLSEYVYSGYYIPPQSKTVETTVEGESHTYYICNEVGWVITTGWSTDRGQTQDYKDNEGYSGILYRYRTDKWHEDHYPTHACKPGDPPFDQRRYFTAYFSGKVTKPAVDTRVYRYRGYAYAVVSDPSGSHYAGGNSGGANGEFTWKLEKTSDTSESQIRLINNAWITGNHYATRNPRYSIQSSGVVSQTSSSPINTVVNNPNDLKGKDITFRFSYEYTNYYEDIYYCSERNNKGCISWSFSHRIPDWSRAETATWNQTLKADHQYKETIDVSGDTTKQLIIGRTAKLNGKSISTNDLKEKFQIDASDTTLQSQNWIPINETLKYSSDLNNKLYVRDGEKWYFPYDMDDNLREKYRNKTNYALSNYAIPLRVGSQSNSSVTFNTADNFYLTENTGFQFSLPVNQMSQAVINQTAKKEYEAYTDETYDDQVLTTPSKGSRYYFNIDGNGEQKPNTWYNNHYVLGKLGLSEITFKLNEKVRFKQYLLGSPMDKPLVNEQQESVLRNVSYTHSIKLSPDQIKSIKELAENRGDLLFGFRSTDIYEKYNQLQQILPSVSY</sequence>